<dbReference type="EMBL" id="JMFG01000010">
    <property type="protein sequence ID" value="KDA54237.1"/>
    <property type="molecule type" value="Genomic_DNA"/>
</dbReference>
<protein>
    <recommendedName>
        <fullName evidence="8">VTT domain-containing protein</fullName>
    </recommendedName>
</protein>
<evidence type="ECO:0000256" key="3">
    <source>
        <dbReference type="ARBA" id="ARBA00022475"/>
    </source>
</evidence>
<evidence type="ECO:0000313" key="9">
    <source>
        <dbReference type="EMBL" id="KDA54237.1"/>
    </source>
</evidence>
<name>A0A062XNS6_9BACT</name>
<reference evidence="9 10" key="1">
    <citation type="submission" date="2014-04" db="EMBL/GenBank/DDBJ databases">
        <title>The Genome Sequence of Thermoanaerobaculum aquaticum MP-01, The First Cultivated Group 23 Acidobacterium.</title>
        <authorList>
            <person name="Stamps B.W."/>
            <person name="Losey N.A."/>
            <person name="Lawson P.A."/>
            <person name="Stevenson B.S."/>
        </authorList>
    </citation>
    <scope>NUCLEOTIDE SEQUENCE [LARGE SCALE GENOMIC DNA]</scope>
    <source>
        <strain evidence="9 10">MP-01</strain>
    </source>
</reference>
<feature type="transmembrane region" description="Helical" evidence="7">
    <location>
        <begin position="182"/>
        <end position="202"/>
    </location>
</feature>
<dbReference type="InterPro" id="IPR058127">
    <property type="entry name" value="DedA"/>
</dbReference>
<feature type="transmembrane region" description="Helical" evidence="7">
    <location>
        <begin position="28"/>
        <end position="49"/>
    </location>
</feature>
<evidence type="ECO:0000256" key="5">
    <source>
        <dbReference type="ARBA" id="ARBA00022989"/>
    </source>
</evidence>
<evidence type="ECO:0000256" key="7">
    <source>
        <dbReference type="RuleBase" id="RU367016"/>
    </source>
</evidence>
<accession>A0A062XNS6</accession>
<evidence type="ECO:0000256" key="6">
    <source>
        <dbReference type="ARBA" id="ARBA00023136"/>
    </source>
</evidence>
<dbReference type="RefSeq" id="WP_038048046.1">
    <property type="nucleotide sequence ID" value="NZ_JMFG01000010.1"/>
</dbReference>
<dbReference type="InterPro" id="IPR032816">
    <property type="entry name" value="VTT_dom"/>
</dbReference>
<evidence type="ECO:0000256" key="2">
    <source>
        <dbReference type="ARBA" id="ARBA00010792"/>
    </source>
</evidence>
<feature type="transmembrane region" description="Helical" evidence="7">
    <location>
        <begin position="69"/>
        <end position="90"/>
    </location>
</feature>
<gene>
    <name evidence="9" type="ORF">EG19_00435</name>
</gene>
<dbReference type="GO" id="GO:0005886">
    <property type="term" value="C:plasma membrane"/>
    <property type="evidence" value="ECO:0007669"/>
    <property type="project" value="UniProtKB-SubCell"/>
</dbReference>
<sequence>MSYILKFFDFLLHLDVHLDTLIQTHGSWVHGILFVIVFCETGFVVTPFLPGDSLLFAVGTFAARGSLDLITALVVLSAAAILGDTVNYWIGHFVGPRVFHRDDVRWLNRKHLDRTHEFFEKYGAKTIILARFVPIVRTFAPFVAGIGAMTYGKFLLYNVVGGLLWVLSITLAGYFFGNIPVVRRHFTLVIIGIIVVSVLPAITETLRHRRKS</sequence>
<dbReference type="AlphaFoldDB" id="A0A062XNS6"/>
<comment type="subcellular location">
    <subcellularLocation>
        <location evidence="1 7">Cell membrane</location>
        <topology evidence="1 7">Multi-pass membrane protein</topology>
    </subcellularLocation>
</comment>
<proteinExistence type="inferred from homology"/>
<keyword evidence="3 7" id="KW-1003">Cell membrane</keyword>
<keyword evidence="10" id="KW-1185">Reference proteome</keyword>
<dbReference type="PANTHER" id="PTHR30353">
    <property type="entry name" value="INNER MEMBRANE PROTEIN DEDA-RELATED"/>
    <property type="match status" value="1"/>
</dbReference>
<keyword evidence="5 7" id="KW-1133">Transmembrane helix</keyword>
<dbReference type="OrthoDB" id="9813426at2"/>
<keyword evidence="6 7" id="KW-0472">Membrane</keyword>
<comment type="caution">
    <text evidence="9">The sequence shown here is derived from an EMBL/GenBank/DDBJ whole genome shotgun (WGS) entry which is preliminary data.</text>
</comment>
<dbReference type="InterPro" id="IPR032818">
    <property type="entry name" value="DedA-like"/>
</dbReference>
<feature type="transmembrane region" description="Helical" evidence="7">
    <location>
        <begin position="155"/>
        <end position="176"/>
    </location>
</feature>
<evidence type="ECO:0000256" key="4">
    <source>
        <dbReference type="ARBA" id="ARBA00022692"/>
    </source>
</evidence>
<dbReference type="Pfam" id="PF09335">
    <property type="entry name" value="VTT_dom"/>
    <property type="match status" value="1"/>
</dbReference>
<dbReference type="NCBIfam" id="NF008102">
    <property type="entry name" value="PRK10847.1"/>
    <property type="match status" value="1"/>
</dbReference>
<dbReference type="Proteomes" id="UP000027284">
    <property type="component" value="Unassembled WGS sequence"/>
</dbReference>
<feature type="domain" description="VTT" evidence="8">
    <location>
        <begin position="49"/>
        <end position="174"/>
    </location>
</feature>
<evidence type="ECO:0000259" key="8">
    <source>
        <dbReference type="Pfam" id="PF09335"/>
    </source>
</evidence>
<dbReference type="STRING" id="1312852.EG19_00435"/>
<organism evidence="9 10">
    <name type="scientific">Thermoanaerobaculum aquaticum</name>
    <dbReference type="NCBI Taxonomy" id="1312852"/>
    <lineage>
        <taxon>Bacteria</taxon>
        <taxon>Pseudomonadati</taxon>
        <taxon>Acidobacteriota</taxon>
        <taxon>Thermoanaerobaculia</taxon>
        <taxon>Thermoanaerobaculales</taxon>
        <taxon>Thermoanaerobaculaceae</taxon>
        <taxon>Thermoanaerobaculum</taxon>
    </lineage>
</organism>
<keyword evidence="4 7" id="KW-0812">Transmembrane</keyword>
<comment type="similarity">
    <text evidence="2 7">Belongs to the DedA family.</text>
</comment>
<evidence type="ECO:0000313" key="10">
    <source>
        <dbReference type="Proteomes" id="UP000027284"/>
    </source>
</evidence>
<dbReference type="PANTHER" id="PTHR30353:SF0">
    <property type="entry name" value="TRANSMEMBRANE PROTEIN"/>
    <property type="match status" value="1"/>
</dbReference>
<evidence type="ECO:0000256" key="1">
    <source>
        <dbReference type="ARBA" id="ARBA00004651"/>
    </source>
</evidence>